<dbReference type="Pfam" id="PF13416">
    <property type="entry name" value="SBP_bac_8"/>
    <property type="match status" value="1"/>
</dbReference>
<dbReference type="Proteomes" id="UP000198795">
    <property type="component" value="Unassembled WGS sequence"/>
</dbReference>
<name>A0A1H0IVM3_9HYPH</name>
<reference evidence="5 6" key="1">
    <citation type="submission" date="2016-10" db="EMBL/GenBank/DDBJ databases">
        <authorList>
            <person name="Varghese N."/>
            <person name="Submissions S."/>
        </authorList>
    </citation>
    <scope>NUCLEOTIDE SEQUENCE [LARGE SCALE GENOMIC DNA]</scope>
    <source>
        <strain evidence="5 6">CGMCC 1.6497</strain>
    </source>
</reference>
<organism evidence="5 6">
    <name type="scientific">Filomicrobium insigne</name>
    <dbReference type="NCBI Taxonomy" id="418854"/>
    <lineage>
        <taxon>Bacteria</taxon>
        <taxon>Pseudomonadati</taxon>
        <taxon>Pseudomonadota</taxon>
        <taxon>Alphaproteobacteria</taxon>
        <taxon>Hyphomicrobiales</taxon>
        <taxon>Hyphomicrobiaceae</taxon>
        <taxon>Filomicrobium</taxon>
    </lineage>
</organism>
<dbReference type="EMBL" id="FNJC01000001">
    <property type="protein sequence ID" value="SDO35556.1"/>
    <property type="molecule type" value="Genomic_DNA"/>
</dbReference>
<evidence type="ECO:0000313" key="5">
    <source>
        <dbReference type="EMBL" id="SDO35556.1"/>
    </source>
</evidence>
<dbReference type="PANTHER" id="PTHR30222">
    <property type="entry name" value="SPERMIDINE/PUTRESCINE-BINDING PERIPLASMIC PROTEIN"/>
    <property type="match status" value="1"/>
</dbReference>
<feature type="compositionally biased region" description="Polar residues" evidence="3">
    <location>
        <begin position="75"/>
        <end position="84"/>
    </location>
</feature>
<evidence type="ECO:0000256" key="2">
    <source>
        <dbReference type="ARBA" id="ARBA00022764"/>
    </source>
</evidence>
<keyword evidence="2" id="KW-0574">Periplasm</keyword>
<accession>A0A1H0IVM3</accession>
<keyword evidence="6" id="KW-1185">Reference proteome</keyword>
<feature type="region of interest" description="Disordered" evidence="3">
    <location>
        <begin position="24"/>
        <end position="90"/>
    </location>
</feature>
<dbReference type="SUPFAM" id="SSF53850">
    <property type="entry name" value="Periplasmic binding protein-like II"/>
    <property type="match status" value="1"/>
</dbReference>
<sequence length="440" mass="46969">MFRFRFSIAVAMLFAAGVLPTFAQSPSSNETAQQATPSDGQNAAKTGARSDVQPENDTAATPSADVEAPAPTKDVGSSTSSQQKADPAVVAEAPEKRFTVSTWGGAYGQAQKKAVAVPFGRSHDVAIEVLTDGDGKALRGDVVELNAAALDAACQSGELAKVDASLLTPAPDTADTAQQDFIADGVHDCGPASMVWSAVFAVNENALKAGTPNILQDVFDTTRFPGRRVLIKSPRYLLEMALIADGVAPEVIYQHLSTDEGLERAFAKLDSLGKDLVWKETAKQTEEDLMNGSAVFAQTFNGQAFYAAAYGAPIRIIWDGQVYTMSFWAIPADGSSQDIAKEFVGFATAPKQLAAVAEEIAYGPARVSATALVKQHVSIGLDLTPYLPTRPENMARAVPFDAAWWDENGTQIDARFATWVEEREAAMRPKPMPKPVRKPE</sequence>
<keyword evidence="1 4" id="KW-0732">Signal</keyword>
<dbReference type="Gene3D" id="3.40.190.10">
    <property type="entry name" value="Periplasmic binding protein-like II"/>
    <property type="match status" value="2"/>
</dbReference>
<evidence type="ECO:0000256" key="1">
    <source>
        <dbReference type="ARBA" id="ARBA00022729"/>
    </source>
</evidence>
<feature type="signal peptide" evidence="4">
    <location>
        <begin position="1"/>
        <end position="23"/>
    </location>
</feature>
<feature type="compositionally biased region" description="Polar residues" evidence="3">
    <location>
        <begin position="24"/>
        <end position="44"/>
    </location>
</feature>
<evidence type="ECO:0000256" key="4">
    <source>
        <dbReference type="SAM" id="SignalP"/>
    </source>
</evidence>
<evidence type="ECO:0000313" key="6">
    <source>
        <dbReference type="Proteomes" id="UP000198795"/>
    </source>
</evidence>
<feature type="chain" id="PRO_5045743277" evidence="4">
    <location>
        <begin position="24"/>
        <end position="440"/>
    </location>
</feature>
<dbReference type="InterPro" id="IPR006059">
    <property type="entry name" value="SBP"/>
</dbReference>
<dbReference type="PANTHER" id="PTHR30222:SF2">
    <property type="entry name" value="ABC TRANSPORTER SUBSTRATE-BINDING PROTEIN"/>
    <property type="match status" value="1"/>
</dbReference>
<comment type="caution">
    <text evidence="5">The sequence shown here is derived from an EMBL/GenBank/DDBJ whole genome shotgun (WGS) entry which is preliminary data.</text>
</comment>
<gene>
    <name evidence="5" type="ORF">SAMN04488061_0977</name>
</gene>
<dbReference type="RefSeq" id="WP_090226929.1">
    <property type="nucleotide sequence ID" value="NZ_FNJC01000001.1"/>
</dbReference>
<protein>
    <submittedName>
        <fullName evidence="5">Spermidine/putrescine transport system substrate-binding protein</fullName>
    </submittedName>
</protein>
<proteinExistence type="predicted"/>
<evidence type="ECO:0000256" key="3">
    <source>
        <dbReference type="SAM" id="MobiDB-lite"/>
    </source>
</evidence>